<dbReference type="InterPro" id="IPR036188">
    <property type="entry name" value="FAD/NAD-bd_sf"/>
</dbReference>
<name>A0A7C2YH98_9CREN</name>
<evidence type="ECO:0000259" key="2">
    <source>
        <dbReference type="Pfam" id="PF01266"/>
    </source>
</evidence>
<evidence type="ECO:0000256" key="1">
    <source>
        <dbReference type="ARBA" id="ARBA00023002"/>
    </source>
</evidence>
<dbReference type="SUPFAM" id="SSF51905">
    <property type="entry name" value="FAD/NAD(P)-binding domain"/>
    <property type="match status" value="1"/>
</dbReference>
<dbReference type="AlphaFoldDB" id="A0A7C2YH98"/>
<dbReference type="Gene3D" id="3.50.50.60">
    <property type="entry name" value="FAD/NAD(P)-binding domain"/>
    <property type="match status" value="1"/>
</dbReference>
<feature type="domain" description="FAD dependent oxidoreductase" evidence="2">
    <location>
        <begin position="6"/>
        <end position="352"/>
    </location>
</feature>
<dbReference type="Gene3D" id="3.30.9.10">
    <property type="entry name" value="D-Amino Acid Oxidase, subunit A, domain 2"/>
    <property type="match status" value="1"/>
</dbReference>
<reference evidence="3" key="1">
    <citation type="journal article" date="2020" name="mSystems">
        <title>Genome- and Community-Level Interaction Insights into Carbon Utilization and Element Cycling Functions of Hydrothermarchaeota in Hydrothermal Sediment.</title>
        <authorList>
            <person name="Zhou Z."/>
            <person name="Liu Y."/>
            <person name="Xu W."/>
            <person name="Pan J."/>
            <person name="Luo Z.H."/>
            <person name="Li M."/>
        </authorList>
    </citation>
    <scope>NUCLEOTIDE SEQUENCE [LARGE SCALE GENOMIC DNA]</scope>
    <source>
        <strain evidence="3">SpSt-1259</strain>
    </source>
</reference>
<dbReference type="EMBL" id="DSFE01000047">
    <property type="protein sequence ID" value="HEU97637.1"/>
    <property type="molecule type" value="Genomic_DNA"/>
</dbReference>
<dbReference type="PANTHER" id="PTHR13847:SF287">
    <property type="entry name" value="FAD-DEPENDENT OXIDOREDUCTASE DOMAIN-CONTAINING PROTEIN 1"/>
    <property type="match status" value="1"/>
</dbReference>
<dbReference type="InterPro" id="IPR006076">
    <property type="entry name" value="FAD-dep_OxRdtase"/>
</dbReference>
<dbReference type="GO" id="GO:0016491">
    <property type="term" value="F:oxidoreductase activity"/>
    <property type="evidence" value="ECO:0007669"/>
    <property type="project" value="UniProtKB-KW"/>
</dbReference>
<dbReference type="Pfam" id="PF01266">
    <property type="entry name" value="DAO"/>
    <property type="match status" value="1"/>
</dbReference>
<organism evidence="3">
    <name type="scientific">Fervidicoccus fontis</name>
    <dbReference type="NCBI Taxonomy" id="683846"/>
    <lineage>
        <taxon>Archaea</taxon>
        <taxon>Thermoproteota</taxon>
        <taxon>Thermoprotei</taxon>
        <taxon>Fervidicoccales</taxon>
        <taxon>Fervidicoccaceae</taxon>
        <taxon>Fervidicoccus</taxon>
    </lineage>
</organism>
<dbReference type="Proteomes" id="UP000885664">
    <property type="component" value="Unassembled WGS sequence"/>
</dbReference>
<evidence type="ECO:0000313" key="3">
    <source>
        <dbReference type="EMBL" id="HEU97637.1"/>
    </source>
</evidence>
<proteinExistence type="predicted"/>
<keyword evidence="1" id="KW-0560">Oxidoreductase</keyword>
<comment type="caution">
    <text evidence="3">The sequence shown here is derived from an EMBL/GenBank/DDBJ whole genome shotgun (WGS) entry which is preliminary data.</text>
</comment>
<gene>
    <name evidence="3" type="ORF">ENO36_02120</name>
</gene>
<sequence length="384" mass="42916">MECSTVIVGGGVVGLSLAMNLANLEGRGEDICVFESKYLGYGSSLRNAGRFRVHFGDERNLEFAIKASEYLESLTKLTGMNSLFTRTGYLWIASDESSYNTLKSANSLFKKWNVPLEEIPPEELYRKYPYLRKRDEIIAGFFGKQNGSIHPDSVIFGLEKKARKLGVRIAEYSPVETIEIRNDKVVSAISRGVKVSTERVVIANGAWMKSFSEALGLGIPIEPVRKEIAITEPFSFEISPFIVDSSLHLYFSQTLKGEIIGSTTLGNEPRGLVEFGNSFLWLKTYAQRLSKALKGASMLRIIRTWSGYYEMTPDRSHIMGRSKDWPEGLYALGGFSGHGFMLGPFAGKVMAEYLFTGKMSNLMVPYSPDRFKEGKKLEETFVIG</sequence>
<accession>A0A7C2YH98</accession>
<dbReference type="GO" id="GO:0005737">
    <property type="term" value="C:cytoplasm"/>
    <property type="evidence" value="ECO:0007669"/>
    <property type="project" value="TreeGrafter"/>
</dbReference>
<protein>
    <submittedName>
        <fullName evidence="3">FAD-binding oxidoreductase</fullName>
    </submittedName>
</protein>
<dbReference type="PANTHER" id="PTHR13847">
    <property type="entry name" value="SARCOSINE DEHYDROGENASE-RELATED"/>
    <property type="match status" value="1"/>
</dbReference>